<feature type="compositionally biased region" description="Basic and acidic residues" evidence="1">
    <location>
        <begin position="63"/>
        <end position="83"/>
    </location>
</feature>
<organism evidence="2">
    <name type="scientific">marine sediment metagenome</name>
    <dbReference type="NCBI Taxonomy" id="412755"/>
    <lineage>
        <taxon>unclassified sequences</taxon>
        <taxon>metagenomes</taxon>
        <taxon>ecological metagenomes</taxon>
    </lineage>
</organism>
<comment type="caution">
    <text evidence="2">The sequence shown here is derived from an EMBL/GenBank/DDBJ whole genome shotgun (WGS) entry which is preliminary data.</text>
</comment>
<feature type="non-terminal residue" evidence="2">
    <location>
        <position position="1"/>
    </location>
</feature>
<evidence type="ECO:0000256" key="1">
    <source>
        <dbReference type="SAM" id="MobiDB-lite"/>
    </source>
</evidence>
<feature type="region of interest" description="Disordered" evidence="1">
    <location>
        <begin position="1"/>
        <end position="83"/>
    </location>
</feature>
<feature type="compositionally biased region" description="Basic and acidic residues" evidence="1">
    <location>
        <begin position="31"/>
        <end position="44"/>
    </location>
</feature>
<accession>A0A0F9CWY0</accession>
<gene>
    <name evidence="2" type="ORF">LCGC14_2350020</name>
</gene>
<proteinExistence type="predicted"/>
<protein>
    <submittedName>
        <fullName evidence="2">Uncharacterized protein</fullName>
    </submittedName>
</protein>
<sequence length="83" mass="8629">FAKALAAELSGKAAQSESKAEDEAQGLQDGLAKRESVEGADKASEAGGGAAPLTDAEIQQAVIDRKPGARNAYSERMKEKRPT</sequence>
<reference evidence="2" key="1">
    <citation type="journal article" date="2015" name="Nature">
        <title>Complex archaea that bridge the gap between prokaryotes and eukaryotes.</title>
        <authorList>
            <person name="Spang A."/>
            <person name="Saw J.H."/>
            <person name="Jorgensen S.L."/>
            <person name="Zaremba-Niedzwiedzka K."/>
            <person name="Martijn J."/>
            <person name="Lind A.E."/>
            <person name="van Eijk R."/>
            <person name="Schleper C."/>
            <person name="Guy L."/>
            <person name="Ettema T.J."/>
        </authorList>
    </citation>
    <scope>NUCLEOTIDE SEQUENCE</scope>
</reference>
<evidence type="ECO:0000313" key="2">
    <source>
        <dbReference type="EMBL" id="KKL45996.1"/>
    </source>
</evidence>
<dbReference type="AlphaFoldDB" id="A0A0F9CWY0"/>
<name>A0A0F9CWY0_9ZZZZ</name>
<dbReference type="EMBL" id="LAZR01034193">
    <property type="protein sequence ID" value="KKL45996.1"/>
    <property type="molecule type" value="Genomic_DNA"/>
</dbReference>